<comment type="pathway">
    <text evidence="2">Cell wall biogenesis; lipoteichoic acid biosynthesis.</text>
</comment>
<sequence length="601" mass="70051">MIKRLVSIKNSFRIINIVSIIIKTILFTALFYSADASVIHGINLNSVILIYQASIILLICSAGFMLKGRSAIIYGLVINIIYTLIILLDLWYYRGNWSFLGFRFIFYKDLFYSYSTRLINFRAIDLVFIADIIIFLILFKIKVMDTNVKSRIRFCVVILLVSIFSIGCVEYLVDVRDITKGDIKLFKRQWSYKVNMMSLGPIAYHVFEAYDTFNKISRKEDKLEMTDVKKWIQENKEELPDNEFKGMFKGKNIIFLQIESMENFVINKKAEGQEITPNLNRMLSNSLYFDNIFEQNNGGNSIDCDMMVNTSVFPLGDRITFLDEGQVEYFSLPKLLKDNGYYSVSAKVDQAQDWNWGETHKLLNFDEKWDVSKFEHDEYVGFGLSDRTFLSQISDKIDNIQKPFYLMAATESSHGPFDIDKEHRNLKLPNDIDKTYLGGYFQSINYADSQIGMFVKKLEDKGLLDNTVLVIYGDHGGVHKYYNDKIKDLHYDNDWWNNYDKRIPLIMYSKDLDGKVIHSYGGQVDFMPTIAYLVGNKDKEFMNYIMGRVLVNTKRDATIIKSGIIQGHVNNDDERRHVEDSYSIGKKFILNDYYRNNYNNK</sequence>
<dbReference type="InterPro" id="IPR050448">
    <property type="entry name" value="OpgB/LTA_synthase_biosynth"/>
</dbReference>
<evidence type="ECO:0000313" key="10">
    <source>
        <dbReference type="EMBL" id="MBK1810860.1"/>
    </source>
</evidence>
<feature type="transmembrane region" description="Helical" evidence="8">
    <location>
        <begin position="46"/>
        <end position="66"/>
    </location>
</feature>
<dbReference type="PANTHER" id="PTHR47371:SF3">
    <property type="entry name" value="PHOSPHOGLYCEROL TRANSFERASE I"/>
    <property type="match status" value="1"/>
</dbReference>
<evidence type="ECO:0000256" key="7">
    <source>
        <dbReference type="ARBA" id="ARBA00023136"/>
    </source>
</evidence>
<feature type="transmembrane region" description="Helical" evidence="8">
    <location>
        <begin position="73"/>
        <end position="93"/>
    </location>
</feature>
<evidence type="ECO:0000259" key="9">
    <source>
        <dbReference type="Pfam" id="PF00884"/>
    </source>
</evidence>
<organism evidence="10 11">
    <name type="scientific">Clostridium yunnanense</name>
    <dbReference type="NCBI Taxonomy" id="2800325"/>
    <lineage>
        <taxon>Bacteria</taxon>
        <taxon>Bacillati</taxon>
        <taxon>Bacillota</taxon>
        <taxon>Clostridia</taxon>
        <taxon>Eubacteriales</taxon>
        <taxon>Clostridiaceae</taxon>
        <taxon>Clostridium</taxon>
    </lineage>
</organism>
<dbReference type="EMBL" id="JAENHN010000028">
    <property type="protein sequence ID" value="MBK1810860.1"/>
    <property type="molecule type" value="Genomic_DNA"/>
</dbReference>
<evidence type="ECO:0000313" key="11">
    <source>
        <dbReference type="Proteomes" id="UP000596739"/>
    </source>
</evidence>
<keyword evidence="4" id="KW-1003">Cell membrane</keyword>
<dbReference type="Gene3D" id="3.30.1120.170">
    <property type="match status" value="1"/>
</dbReference>
<feature type="domain" description="Sulfatase N-terminal" evidence="9">
    <location>
        <begin position="251"/>
        <end position="535"/>
    </location>
</feature>
<dbReference type="Proteomes" id="UP000596739">
    <property type="component" value="Unassembled WGS sequence"/>
</dbReference>
<evidence type="ECO:0000256" key="5">
    <source>
        <dbReference type="ARBA" id="ARBA00022692"/>
    </source>
</evidence>
<keyword evidence="7 8" id="KW-0472">Membrane</keyword>
<dbReference type="SUPFAM" id="SSF53649">
    <property type="entry name" value="Alkaline phosphatase-like"/>
    <property type="match status" value="1"/>
</dbReference>
<name>A0ABS1END0_9CLOT</name>
<evidence type="ECO:0000256" key="2">
    <source>
        <dbReference type="ARBA" id="ARBA00004936"/>
    </source>
</evidence>
<dbReference type="RefSeq" id="WP_200268503.1">
    <property type="nucleotide sequence ID" value="NZ_JAENHN010000028.1"/>
</dbReference>
<evidence type="ECO:0000256" key="6">
    <source>
        <dbReference type="ARBA" id="ARBA00022989"/>
    </source>
</evidence>
<reference evidence="11" key="1">
    <citation type="submission" date="2021-01" db="EMBL/GenBank/DDBJ databases">
        <title>Genome public.</title>
        <authorList>
            <person name="Liu C."/>
            <person name="Sun Q."/>
        </authorList>
    </citation>
    <scope>NUCLEOTIDE SEQUENCE [LARGE SCALE GENOMIC DNA]</scope>
    <source>
        <strain evidence="11">YIM B02505</strain>
    </source>
</reference>
<comment type="subcellular location">
    <subcellularLocation>
        <location evidence="1">Cell membrane</location>
        <topology evidence="1">Multi-pass membrane protein</topology>
    </subcellularLocation>
</comment>
<feature type="transmembrane region" description="Helical" evidence="8">
    <location>
        <begin position="151"/>
        <end position="173"/>
    </location>
</feature>
<keyword evidence="6 8" id="KW-1133">Transmembrane helix</keyword>
<accession>A0ABS1END0</accession>
<keyword evidence="5 8" id="KW-0812">Transmembrane</keyword>
<gene>
    <name evidence="10" type="ORF">JHL18_09450</name>
</gene>
<keyword evidence="11" id="KW-1185">Reference proteome</keyword>
<dbReference type="InterPro" id="IPR012160">
    <property type="entry name" value="LtaS-like"/>
</dbReference>
<protein>
    <submittedName>
        <fullName evidence="10">LTA synthase family protein</fullName>
    </submittedName>
</protein>
<dbReference type="PANTHER" id="PTHR47371">
    <property type="entry name" value="LIPOTEICHOIC ACID SYNTHASE"/>
    <property type="match status" value="1"/>
</dbReference>
<dbReference type="Gene3D" id="3.40.720.10">
    <property type="entry name" value="Alkaline Phosphatase, subunit A"/>
    <property type="match status" value="1"/>
</dbReference>
<dbReference type="Pfam" id="PF00884">
    <property type="entry name" value="Sulfatase"/>
    <property type="match status" value="1"/>
</dbReference>
<proteinExistence type="inferred from homology"/>
<feature type="transmembrane region" description="Helical" evidence="8">
    <location>
        <begin position="119"/>
        <end position="139"/>
    </location>
</feature>
<comment type="similarity">
    <text evidence="3">Belongs to the LTA synthase family.</text>
</comment>
<feature type="transmembrane region" description="Helical" evidence="8">
    <location>
        <begin position="12"/>
        <end position="34"/>
    </location>
</feature>
<dbReference type="PIRSF" id="PIRSF005091">
    <property type="entry name" value="Mmb_sulf_HI1246"/>
    <property type="match status" value="1"/>
</dbReference>
<dbReference type="InterPro" id="IPR000917">
    <property type="entry name" value="Sulfatase_N"/>
</dbReference>
<evidence type="ECO:0000256" key="4">
    <source>
        <dbReference type="ARBA" id="ARBA00022475"/>
    </source>
</evidence>
<evidence type="ECO:0000256" key="1">
    <source>
        <dbReference type="ARBA" id="ARBA00004651"/>
    </source>
</evidence>
<evidence type="ECO:0000256" key="3">
    <source>
        <dbReference type="ARBA" id="ARBA00009983"/>
    </source>
</evidence>
<dbReference type="InterPro" id="IPR017850">
    <property type="entry name" value="Alkaline_phosphatase_core_sf"/>
</dbReference>
<evidence type="ECO:0000256" key="8">
    <source>
        <dbReference type="SAM" id="Phobius"/>
    </source>
</evidence>
<dbReference type="CDD" id="cd16015">
    <property type="entry name" value="LTA_synthase"/>
    <property type="match status" value="1"/>
</dbReference>
<comment type="caution">
    <text evidence="10">The sequence shown here is derived from an EMBL/GenBank/DDBJ whole genome shotgun (WGS) entry which is preliminary data.</text>
</comment>